<accession>A0ABR2XS28</accession>
<evidence type="ECO:0000256" key="2">
    <source>
        <dbReference type="PROSITE-ProRule" id="PRU00035"/>
    </source>
</evidence>
<dbReference type="PROSITE" id="PS50014">
    <property type="entry name" value="BROMODOMAIN_2"/>
    <property type="match status" value="1"/>
</dbReference>
<dbReference type="InterPro" id="IPR001487">
    <property type="entry name" value="Bromodomain"/>
</dbReference>
<keyword evidence="1 2" id="KW-0103">Bromodomain</keyword>
<protein>
    <recommendedName>
        <fullName evidence="5">Bromo domain-containing protein</fullName>
    </recommendedName>
</protein>
<dbReference type="InterPro" id="IPR036427">
    <property type="entry name" value="Bromodomain-like_sf"/>
</dbReference>
<feature type="compositionally biased region" description="Polar residues" evidence="4">
    <location>
        <begin position="564"/>
        <end position="574"/>
    </location>
</feature>
<feature type="compositionally biased region" description="Polar residues" evidence="4">
    <location>
        <begin position="399"/>
        <end position="418"/>
    </location>
</feature>
<dbReference type="Pfam" id="PF00439">
    <property type="entry name" value="Bromodomain"/>
    <property type="match status" value="1"/>
</dbReference>
<dbReference type="SUPFAM" id="SSF47370">
    <property type="entry name" value="Bromodomain"/>
    <property type="match status" value="1"/>
</dbReference>
<feature type="compositionally biased region" description="Polar residues" evidence="4">
    <location>
        <begin position="594"/>
        <end position="612"/>
    </location>
</feature>
<evidence type="ECO:0000256" key="4">
    <source>
        <dbReference type="SAM" id="MobiDB-lite"/>
    </source>
</evidence>
<sequence>MLVTWYPEDMICFWKRADIKTDNSATTRIIITNLTAAEDPARRDYCRGNHRISLNRSLRSLPSSSVRPSGTDCDTDLAPVHLLQRRDGPTDHSRVAFRGMNQTTTYTPLESLFLFQLLAKHGLVAEAFPRISDELNQNGFITQQESYDAERLSPEKLEHLARRLVREEQAREAEAAERNGNGAGTSPTSRKRKLPSPSLPSLRDLQAQRDKLPQLVDKLYATYQADIIRRIREDEEALDRLEREVEELETPAAPVNVVSQQESSVVKANGTAHGVDTRPAQPVRPNGHVSQTPVPVPISQAQSVAKPMTTAQPPVQQPILERKPPQPSPSPIPSVVRPPGEVRHITPGTRPSNVNRPPSAPPSGLQHPQAAPPYGPPPAGGASQPPTPDGLQRPPVLPKSQSPAPNPSPQLQQPQTPGTFKWEPPFNPQHPPQPPYNGQPIARPPSYPIQPQPGASQHPHQQHSQAQYARQTPQALAQPGRTPTPGHNQFSHPVLVPPQGPVQNAGQTPTPNRQPHQEGSIQPAQQYRHPAANASGPASGTPIPAPQYAHQQPFHPVQPGGRQQLGSSQVQTPSRAYPGPPPTGHRPALAAPAHSTQPSNAQAPQSLPSTPVAQRPAQPPYIQPPHLGAQSANATRQPQRPLNPAIKPSAAILPPIHPPSQPHTPLSASVSSHVIRGHGTKWTSTPTPSTPRMELSGYFDTQSPAYEPISPQAIPAQPAKTPSQQSGKKDGRKNMSKADASSSKVSSRLSRSAQKSSQVKESAEEPDIGRKIKNEEATPKPFEDAGDTTADESVHGKAPGTSFRATNKRKRQESPTDRGPPAPPTHVLWTRSFNKVSQSALEQVTSHRHANMFAAPIKARDAPGYPDIILRPQDLRQIRSAINGGQRAAHALEKTLPDLDPSAMNVWLPISVDLIPPKGIINIAQLERELVHMFANSIMYNQDPDRGVGPSFAKPEDEDDNGEAVGYEVDENGIVKETRNMFLEVEKLLSDLRSEIERNAQPPTAGRTSVSRGVSVAGGDVSNVEEDGDQQPGDAEAQSTVKRRRKA</sequence>
<dbReference type="Proteomes" id="UP001465668">
    <property type="component" value="Unassembled WGS sequence"/>
</dbReference>
<keyword evidence="7" id="KW-1185">Reference proteome</keyword>
<feature type="coiled-coil region" evidence="3">
    <location>
        <begin position="224"/>
        <end position="251"/>
    </location>
</feature>
<feature type="compositionally biased region" description="Pro residues" evidence="4">
    <location>
        <begin position="370"/>
        <end position="379"/>
    </location>
</feature>
<feature type="compositionally biased region" description="Basic and acidic residues" evidence="4">
    <location>
        <begin position="761"/>
        <end position="783"/>
    </location>
</feature>
<feature type="compositionally biased region" description="Pro residues" evidence="4">
    <location>
        <begin position="425"/>
        <end position="451"/>
    </location>
</feature>
<dbReference type="PANTHER" id="PTHR15398">
    <property type="entry name" value="BROMODOMAIN-CONTAINING PROTEIN 8"/>
    <property type="match status" value="1"/>
</dbReference>
<evidence type="ECO:0000313" key="7">
    <source>
        <dbReference type="Proteomes" id="UP001465668"/>
    </source>
</evidence>
<feature type="compositionally biased region" description="Polar residues" evidence="4">
    <location>
        <begin position="501"/>
        <end position="525"/>
    </location>
</feature>
<feature type="compositionally biased region" description="Low complexity" evidence="4">
    <location>
        <begin position="708"/>
        <end position="719"/>
    </location>
</feature>
<feature type="region of interest" description="Disordered" evidence="4">
    <location>
        <begin position="318"/>
        <end position="827"/>
    </location>
</feature>
<organism evidence="6 7">
    <name type="scientific">Seiridium cardinale</name>
    <dbReference type="NCBI Taxonomy" id="138064"/>
    <lineage>
        <taxon>Eukaryota</taxon>
        <taxon>Fungi</taxon>
        <taxon>Dikarya</taxon>
        <taxon>Ascomycota</taxon>
        <taxon>Pezizomycotina</taxon>
        <taxon>Sordariomycetes</taxon>
        <taxon>Xylariomycetidae</taxon>
        <taxon>Amphisphaeriales</taxon>
        <taxon>Sporocadaceae</taxon>
        <taxon>Seiridium</taxon>
    </lineage>
</organism>
<proteinExistence type="predicted"/>
<feature type="domain" description="Bromo" evidence="5">
    <location>
        <begin position="845"/>
        <end position="899"/>
    </location>
</feature>
<evidence type="ECO:0000313" key="6">
    <source>
        <dbReference type="EMBL" id="KAK9776484.1"/>
    </source>
</evidence>
<comment type="caution">
    <text evidence="6">The sequence shown here is derived from an EMBL/GenBank/DDBJ whole genome shotgun (WGS) entry which is preliminary data.</text>
</comment>
<evidence type="ECO:0000256" key="1">
    <source>
        <dbReference type="ARBA" id="ARBA00023117"/>
    </source>
</evidence>
<feature type="region of interest" description="Disordered" evidence="4">
    <location>
        <begin position="944"/>
        <end position="965"/>
    </location>
</feature>
<reference evidence="6 7" key="1">
    <citation type="submission" date="2024-02" db="EMBL/GenBank/DDBJ databases">
        <title>First draft genome assembly of two strains of Seiridium cardinale.</title>
        <authorList>
            <person name="Emiliani G."/>
            <person name="Scali E."/>
        </authorList>
    </citation>
    <scope>NUCLEOTIDE SEQUENCE [LARGE SCALE GENOMIC DNA]</scope>
    <source>
        <strain evidence="6 7">BM-138-000479</strain>
    </source>
</reference>
<dbReference type="PANTHER" id="PTHR15398:SF4">
    <property type="entry name" value="BROMODOMAIN-CONTAINING PROTEIN 8 ISOFORM X1"/>
    <property type="match status" value="1"/>
</dbReference>
<dbReference type="EMBL" id="JARVKM010000027">
    <property type="protein sequence ID" value="KAK9776484.1"/>
    <property type="molecule type" value="Genomic_DNA"/>
</dbReference>
<gene>
    <name evidence="6" type="ORF">SCAR479_06807</name>
</gene>
<keyword evidence="3" id="KW-0175">Coiled coil</keyword>
<dbReference type="Gene3D" id="1.20.920.10">
    <property type="entry name" value="Bromodomain-like"/>
    <property type="match status" value="1"/>
</dbReference>
<feature type="region of interest" description="Disordered" evidence="4">
    <location>
        <begin position="169"/>
        <end position="203"/>
    </location>
</feature>
<name>A0ABR2XS28_9PEZI</name>
<feature type="compositionally biased region" description="Low complexity" evidence="4">
    <location>
        <begin position="737"/>
        <end position="757"/>
    </location>
</feature>
<feature type="compositionally biased region" description="Low complexity" evidence="4">
    <location>
        <begin position="452"/>
        <end position="467"/>
    </location>
</feature>
<feature type="region of interest" description="Disordered" evidence="4">
    <location>
        <begin position="267"/>
        <end position="294"/>
    </location>
</feature>
<evidence type="ECO:0000259" key="5">
    <source>
        <dbReference type="PROSITE" id="PS50014"/>
    </source>
</evidence>
<evidence type="ECO:0000256" key="3">
    <source>
        <dbReference type="SAM" id="Coils"/>
    </source>
</evidence>
<feature type="compositionally biased region" description="Polar residues" evidence="4">
    <location>
        <begin position="630"/>
        <end position="640"/>
    </location>
</feature>
<feature type="region of interest" description="Disordered" evidence="4">
    <location>
        <begin position="996"/>
        <end position="1047"/>
    </location>
</feature>